<dbReference type="AlphaFoldDB" id="A0A1M5RQ07"/>
<evidence type="ECO:0000313" key="4">
    <source>
        <dbReference type="EMBL" id="SHH28342.1"/>
    </source>
</evidence>
<dbReference type="CDD" id="cd04622">
    <property type="entry name" value="CBS_pair_HRP1_like"/>
    <property type="match status" value="1"/>
</dbReference>
<dbReference type="Proteomes" id="UP000242520">
    <property type="component" value="Unassembled WGS sequence"/>
</dbReference>
<gene>
    <name evidence="4" type="ORF">SAMN02744040_01457</name>
</gene>
<accession>A0A1M5RQ07</accession>
<reference evidence="5" key="1">
    <citation type="submission" date="2016-11" db="EMBL/GenBank/DDBJ databases">
        <authorList>
            <person name="Varghese N."/>
            <person name="Submissions S."/>
        </authorList>
    </citation>
    <scope>NUCLEOTIDE SEQUENCE [LARGE SCALE GENOMIC DNA]</scope>
    <source>
        <strain evidence="5">DSM 15285</strain>
    </source>
</reference>
<dbReference type="PANTHER" id="PTHR43080">
    <property type="entry name" value="CBS DOMAIN-CONTAINING PROTEIN CBSX3, MITOCHONDRIAL"/>
    <property type="match status" value="1"/>
</dbReference>
<feature type="domain" description="CBS" evidence="3">
    <location>
        <begin position="72"/>
        <end position="129"/>
    </location>
</feature>
<dbReference type="InterPro" id="IPR000644">
    <property type="entry name" value="CBS_dom"/>
</dbReference>
<dbReference type="OrthoDB" id="9802114at2"/>
<dbReference type="EMBL" id="FQXH01000014">
    <property type="protein sequence ID" value="SHH28342.1"/>
    <property type="molecule type" value="Genomic_DNA"/>
</dbReference>
<dbReference type="STRING" id="1123350.SAMN02744040_01457"/>
<evidence type="ECO:0000313" key="5">
    <source>
        <dbReference type="Proteomes" id="UP000242520"/>
    </source>
</evidence>
<dbReference type="Gene3D" id="3.10.580.10">
    <property type="entry name" value="CBS-domain"/>
    <property type="match status" value="1"/>
</dbReference>
<name>A0A1M5RQ07_9FIRM</name>
<sequence length="145" mass="15809">MKVRDIMTKDVSYVDVNSNIAKAADIMRTLDVGIVPVCDENKTPVGVITDRDIVLRSITDTVNANQNVESIMSRNVVSVTPDTDAHEAAELMARNQIRRLPVVENNKLVGMLSLGDLAVVNIHVNEAGEALSHISEPSKPGNKMY</sequence>
<dbReference type="Pfam" id="PF00571">
    <property type="entry name" value="CBS"/>
    <property type="match status" value="2"/>
</dbReference>
<protein>
    <submittedName>
        <fullName evidence="4">CBS domain-containing protein</fullName>
    </submittedName>
</protein>
<evidence type="ECO:0000256" key="1">
    <source>
        <dbReference type="ARBA" id="ARBA00023122"/>
    </source>
</evidence>
<dbReference type="InterPro" id="IPR051257">
    <property type="entry name" value="Diverse_CBS-Domain"/>
</dbReference>
<feature type="domain" description="CBS" evidence="3">
    <location>
        <begin position="7"/>
        <end position="65"/>
    </location>
</feature>
<keyword evidence="5" id="KW-1185">Reference proteome</keyword>
<organism evidence="4 5">
    <name type="scientific">Tepidibacter thalassicus DSM 15285</name>
    <dbReference type="NCBI Taxonomy" id="1123350"/>
    <lineage>
        <taxon>Bacteria</taxon>
        <taxon>Bacillati</taxon>
        <taxon>Bacillota</taxon>
        <taxon>Clostridia</taxon>
        <taxon>Peptostreptococcales</taxon>
        <taxon>Peptostreptococcaceae</taxon>
        <taxon>Tepidibacter</taxon>
    </lineage>
</organism>
<evidence type="ECO:0000256" key="2">
    <source>
        <dbReference type="PROSITE-ProRule" id="PRU00703"/>
    </source>
</evidence>
<dbReference type="PANTHER" id="PTHR43080:SF2">
    <property type="entry name" value="CBS DOMAIN-CONTAINING PROTEIN"/>
    <property type="match status" value="1"/>
</dbReference>
<dbReference type="SUPFAM" id="SSF54631">
    <property type="entry name" value="CBS-domain pair"/>
    <property type="match status" value="1"/>
</dbReference>
<proteinExistence type="predicted"/>
<evidence type="ECO:0000259" key="3">
    <source>
        <dbReference type="PROSITE" id="PS51371"/>
    </source>
</evidence>
<dbReference type="PROSITE" id="PS51371">
    <property type="entry name" value="CBS"/>
    <property type="match status" value="2"/>
</dbReference>
<keyword evidence="1 2" id="KW-0129">CBS domain</keyword>
<dbReference type="InterPro" id="IPR046342">
    <property type="entry name" value="CBS_dom_sf"/>
</dbReference>
<dbReference type="SMART" id="SM00116">
    <property type="entry name" value="CBS"/>
    <property type="match status" value="2"/>
</dbReference>
<dbReference type="RefSeq" id="WP_072725117.1">
    <property type="nucleotide sequence ID" value="NZ_FQXH01000014.1"/>
</dbReference>